<name>H8Z5E4_9GAMM</name>
<dbReference type="PIRSF" id="PIRSF014677">
    <property type="entry name" value="UCP014677"/>
    <property type="match status" value="1"/>
</dbReference>
<sequence>MERAHSSQLRKRIGMEQKLIKIFKNTAAGPFLFLGSGFSRRYLGLEDWKGLLSKFCVAGKPFEYYVSSANGNYPKVAALLAKDFNEYWWFAQEYKPSVEIHKSKIEDETSALRIEISSYLATLDQSKAKDSGHFEEVTLLANLNVDGVITTNWDLFIEQLFPEYKTYIGQEELLFQNPQEIGEIYKIHGCSSKPGSLVLTDLDYDSFNEKNTYLAAKLITVFVEHPVVFIGYSISDPNISNLLKAITACIGNENVEKLRKNLIFVQRLSENEDPNISDTYLTIDGIQIPLVLVKTNDYLPVYKAIDSTKRKIPARVLRYCKEQLYELVQSTKPEEKICVVDIDEIESKEDIEFLVGVGVAHQEPQGPSLVGYASIGTSELLGDLIHEDQNYDSEQVLKHVAPRVCKNSPNVPVFYYLRKVGIDSHDQYSMSDYDLDKVVLRDIESFRVNTYRKPFYRNYSLMSMEEILESCTPENSAAYIPFLSRDKIDIDLLKRFLIENERKLDYNISSYASSFRKLASLYDRLKWGW</sequence>
<dbReference type="Pfam" id="PF13289">
    <property type="entry name" value="SIR2_2"/>
    <property type="match status" value="1"/>
</dbReference>
<dbReference type="HOGENOM" id="CLU_037616_1_0_6"/>
<dbReference type="EMBL" id="JH603170">
    <property type="protein sequence ID" value="EIC19490.1"/>
    <property type="molecule type" value="Genomic_DNA"/>
</dbReference>
<dbReference type="Proteomes" id="UP000002964">
    <property type="component" value="Unassembled WGS sequence"/>
</dbReference>
<evidence type="ECO:0000313" key="2">
    <source>
        <dbReference type="Proteomes" id="UP000002964"/>
    </source>
</evidence>
<reference evidence="1 2" key="2">
    <citation type="submission" date="2011-11" db="EMBL/GenBank/DDBJ databases">
        <authorList>
            <consortium name="US DOE Joint Genome Institute"/>
            <person name="Lucas S."/>
            <person name="Han J."/>
            <person name="Lapidus A."/>
            <person name="Cheng J.-F."/>
            <person name="Goodwin L."/>
            <person name="Pitluck S."/>
            <person name="Peters L."/>
            <person name="Ovchinnikova G."/>
            <person name="Zhang X."/>
            <person name="Detter J.C."/>
            <person name="Han C."/>
            <person name="Tapia R."/>
            <person name="Land M."/>
            <person name="Hauser L."/>
            <person name="Kyrpides N."/>
            <person name="Ivanova N."/>
            <person name="Pagani I."/>
            <person name="Vogl K."/>
            <person name="Liu Z."/>
            <person name="Overmann J."/>
            <person name="Frigaard N.-U."/>
            <person name="Bryant D."/>
            <person name="Woyke T."/>
        </authorList>
    </citation>
    <scope>NUCLEOTIDE SEQUENCE [LARGE SCALE GENOMIC DNA]</scope>
    <source>
        <strain evidence="1 2">970</strain>
    </source>
</reference>
<proteinExistence type="predicted"/>
<dbReference type="eggNOG" id="COG0846">
    <property type="taxonomic scope" value="Bacteria"/>
</dbReference>
<keyword evidence="2" id="KW-1185">Reference proteome</keyword>
<dbReference type="STRING" id="631362.Thi970DRAFT_03068"/>
<protein>
    <submittedName>
        <fullName evidence="1">Uncharacterized protein</fullName>
    </submittedName>
</protein>
<organism evidence="1 2">
    <name type="scientific">Thiorhodovibrio frisius</name>
    <dbReference type="NCBI Taxonomy" id="631362"/>
    <lineage>
        <taxon>Bacteria</taxon>
        <taxon>Pseudomonadati</taxon>
        <taxon>Pseudomonadota</taxon>
        <taxon>Gammaproteobacteria</taxon>
        <taxon>Chromatiales</taxon>
        <taxon>Chromatiaceae</taxon>
        <taxon>Thiorhodovibrio</taxon>
    </lineage>
</organism>
<reference evidence="2" key="1">
    <citation type="submission" date="2011-06" db="EMBL/GenBank/DDBJ databases">
        <authorList>
            <consortium name="US DOE Joint Genome Institute (JGI-PGF)"/>
            <person name="Lucas S."/>
            <person name="Han J."/>
            <person name="Lapidus A."/>
            <person name="Cheng J.-F."/>
            <person name="Goodwin L."/>
            <person name="Pitluck S."/>
            <person name="Peters L."/>
            <person name="Land M.L."/>
            <person name="Hauser L."/>
            <person name="Vogl K."/>
            <person name="Liu Z."/>
            <person name="Overmann J."/>
            <person name="Frigaard N.-U."/>
            <person name="Bryant D.A."/>
            <person name="Woyke T.J."/>
        </authorList>
    </citation>
    <scope>NUCLEOTIDE SEQUENCE [LARGE SCALE GENOMIC DNA]</scope>
    <source>
        <strain evidence="2">970</strain>
    </source>
</reference>
<accession>H8Z5E4</accession>
<gene>
    <name evidence="1" type="ORF">Thi970DRAFT_03068</name>
</gene>
<dbReference type="AlphaFoldDB" id="H8Z5E4"/>
<dbReference type="InterPro" id="IPR011202">
    <property type="entry name" value="UCP014677"/>
</dbReference>
<evidence type="ECO:0000313" key="1">
    <source>
        <dbReference type="EMBL" id="EIC19490.1"/>
    </source>
</evidence>